<dbReference type="InterPro" id="IPR000529">
    <property type="entry name" value="Ribosomal_bS6"/>
</dbReference>
<dbReference type="EMBL" id="MN990729">
    <property type="protein sequence ID" value="QJR98273.1"/>
    <property type="molecule type" value="Genomic_DNA"/>
</dbReference>
<evidence type="ECO:0000256" key="6">
    <source>
        <dbReference type="HAMAP-Rule" id="MF_00360"/>
    </source>
</evidence>
<dbReference type="GO" id="GO:0003735">
    <property type="term" value="F:structural constituent of ribosome"/>
    <property type="evidence" value="ECO:0007669"/>
    <property type="project" value="InterPro"/>
</dbReference>
<dbReference type="AlphaFoldDB" id="A0A6M4NMS5"/>
<dbReference type="CDD" id="cd00473">
    <property type="entry name" value="bS6"/>
    <property type="match status" value="1"/>
</dbReference>
<dbReference type="NCBIfam" id="TIGR00166">
    <property type="entry name" value="S6"/>
    <property type="match status" value="1"/>
</dbReference>
<dbReference type="InterPro" id="IPR035980">
    <property type="entry name" value="Ribosomal_bS6_sf"/>
</dbReference>
<comment type="similarity">
    <text evidence="1 6">Belongs to the bacterial ribosomal protein bS6 family.</text>
</comment>
<keyword evidence="3 6" id="KW-0687">Ribonucleoprotein</keyword>
<evidence type="ECO:0000313" key="7">
    <source>
        <dbReference type="EMBL" id="QJR98273.1"/>
    </source>
</evidence>
<dbReference type="Pfam" id="PF01250">
    <property type="entry name" value="Ribosomal_S6"/>
    <property type="match status" value="1"/>
</dbReference>
<evidence type="ECO:0000256" key="5">
    <source>
        <dbReference type="ARBA" id="ARBA00035294"/>
    </source>
</evidence>
<accession>A0A6M4NMS5</accession>
<gene>
    <name evidence="6" type="primary">rpsF</name>
    <name evidence="7" type="ORF">PlAlph_2780</name>
</gene>
<dbReference type="PANTHER" id="PTHR21011:SF1">
    <property type="entry name" value="SMALL RIBOSOMAL SUBUNIT PROTEIN BS6M"/>
    <property type="match status" value="1"/>
</dbReference>
<protein>
    <recommendedName>
        <fullName evidence="5 6">Small ribosomal subunit protein bS6</fullName>
    </recommendedName>
</protein>
<keyword evidence="6" id="KW-0694">RNA-binding</keyword>
<dbReference type="GO" id="GO:0006412">
    <property type="term" value="P:translation"/>
    <property type="evidence" value="ECO:0007669"/>
    <property type="project" value="UniProtKB-UniRule"/>
</dbReference>
<keyword evidence="6" id="KW-0699">rRNA-binding</keyword>
<proteinExistence type="inferred from homology"/>
<name>A0A6M4NMS5_9PROT</name>
<dbReference type="SUPFAM" id="SSF54995">
    <property type="entry name" value="Ribosomal protein S6"/>
    <property type="match status" value="1"/>
</dbReference>
<dbReference type="InterPro" id="IPR014717">
    <property type="entry name" value="Transl_elong_EF1B/ribsomal_bS6"/>
</dbReference>
<evidence type="ECO:0000256" key="4">
    <source>
        <dbReference type="ARBA" id="ARBA00035104"/>
    </source>
</evidence>
<dbReference type="HAMAP" id="MF_00360">
    <property type="entry name" value="Ribosomal_bS6"/>
    <property type="match status" value="1"/>
</dbReference>
<organism evidence="7">
    <name type="scientific">uncultured Alphaproteobacteria bacterium</name>
    <dbReference type="NCBI Taxonomy" id="91750"/>
    <lineage>
        <taxon>Bacteria</taxon>
        <taxon>Pseudomonadati</taxon>
        <taxon>Pseudomonadota</taxon>
        <taxon>Alphaproteobacteria</taxon>
        <taxon>environmental samples</taxon>
    </lineage>
</organism>
<evidence type="ECO:0000256" key="1">
    <source>
        <dbReference type="ARBA" id="ARBA00009512"/>
    </source>
</evidence>
<evidence type="ECO:0000256" key="2">
    <source>
        <dbReference type="ARBA" id="ARBA00022980"/>
    </source>
</evidence>
<reference evidence="7" key="1">
    <citation type="submission" date="2020-01" db="EMBL/GenBank/DDBJ databases">
        <title>Gastrointestinal microbiota of LL stock colony Peromyscus leucopus.</title>
        <authorList>
            <person name="Milovic A."/>
            <person name="Bassam K."/>
            <person name="Keay E."/>
            <person name="Barbour A.G."/>
        </authorList>
    </citation>
    <scope>NUCLEOTIDE SEQUENCE</scope>
    <source>
        <strain evidence="7">LL90</strain>
    </source>
</reference>
<dbReference type="Gene3D" id="3.30.70.60">
    <property type="match status" value="1"/>
</dbReference>
<evidence type="ECO:0000256" key="3">
    <source>
        <dbReference type="ARBA" id="ARBA00023274"/>
    </source>
</evidence>
<dbReference type="GO" id="GO:0070181">
    <property type="term" value="F:small ribosomal subunit rRNA binding"/>
    <property type="evidence" value="ECO:0007669"/>
    <property type="project" value="TreeGrafter"/>
</dbReference>
<sequence>MQKYESMLIARQDLGASQVNNIVSDLSEVIKKEGGEVVRVDNWGLKTLAYRIKKNRKGHYVLMNISAPAAAIAEYERVMRFNEDIIRYMTLKVDEFCEGLASSEDKETVEEAE</sequence>
<dbReference type="GO" id="GO:0022627">
    <property type="term" value="C:cytosolic small ribosomal subunit"/>
    <property type="evidence" value="ECO:0007669"/>
    <property type="project" value="TreeGrafter"/>
</dbReference>
<dbReference type="InterPro" id="IPR020814">
    <property type="entry name" value="Ribosomal_S6_plastid/chlpt"/>
</dbReference>
<keyword evidence="2 6" id="KW-0689">Ribosomal protein</keyword>
<dbReference type="PANTHER" id="PTHR21011">
    <property type="entry name" value="MITOCHONDRIAL 28S RIBOSOMAL PROTEIN S6"/>
    <property type="match status" value="1"/>
</dbReference>
<comment type="function">
    <text evidence="4 6">Binds together with bS18 to 16S ribosomal RNA.</text>
</comment>